<keyword evidence="4" id="KW-1185">Reference proteome</keyword>
<gene>
    <name evidence="2" type="ORF">CDV25_07190</name>
    <name evidence="3" type="ORF">LS72_003775</name>
</gene>
<proteinExistence type="predicted"/>
<dbReference type="EMBL" id="JRPC02000008">
    <property type="protein sequence ID" value="TLE16200.1"/>
    <property type="molecule type" value="Genomic_DNA"/>
</dbReference>
<dbReference type="EMBL" id="CP021886">
    <property type="protein sequence ID" value="AWI34572.1"/>
    <property type="molecule type" value="Genomic_DNA"/>
</dbReference>
<dbReference type="RefSeq" id="WP_034555393.1">
    <property type="nucleotide sequence ID" value="NZ_CP021886.1"/>
</dbReference>
<protein>
    <recommendedName>
        <fullName evidence="6">Motility protein</fullName>
    </recommendedName>
</protein>
<feature type="compositionally biased region" description="Polar residues" evidence="1">
    <location>
        <begin position="38"/>
        <end position="49"/>
    </location>
</feature>
<accession>A0A099U5Q1</accession>
<dbReference type="Proteomes" id="UP000029920">
    <property type="component" value="Unassembled WGS sequence"/>
</dbReference>
<reference evidence="2 5" key="2">
    <citation type="submission" date="2017-06" db="EMBL/GenBank/DDBJ databases">
        <title>Complete genome of Helicobacter apodemus.</title>
        <authorList>
            <person name="Cho S."/>
        </authorList>
    </citation>
    <scope>NUCLEOTIDE SEQUENCE [LARGE SCALE GENOMIC DNA]</scope>
    <source>
        <strain evidence="2">SCJK1</strain>
        <strain evidence="5">SNUVETPUB-15-01</strain>
    </source>
</reference>
<evidence type="ECO:0000313" key="5">
    <source>
        <dbReference type="Proteomes" id="UP000244890"/>
    </source>
</evidence>
<sequence length="72" mass="7545">MISGINSASVVASGNLSALKKAINTEENLMGSLINSMEEQSNLQTQGNDSPYHVVPASLPQNNSNGKLDIMA</sequence>
<dbReference type="Proteomes" id="UP000244890">
    <property type="component" value="Chromosome"/>
</dbReference>
<evidence type="ECO:0000256" key="1">
    <source>
        <dbReference type="SAM" id="MobiDB-lite"/>
    </source>
</evidence>
<evidence type="ECO:0000313" key="4">
    <source>
        <dbReference type="Proteomes" id="UP000029920"/>
    </source>
</evidence>
<reference evidence="3" key="3">
    <citation type="submission" date="2018-04" db="EMBL/GenBank/DDBJ databases">
        <authorList>
            <person name="Sheh A."/>
            <person name="Shen Z."/>
            <person name="Mannion A.J."/>
            <person name="Fox J.G."/>
        </authorList>
    </citation>
    <scope>NUCLEOTIDE SEQUENCE</scope>
    <source>
        <strain evidence="3">MIT-03-7007</strain>
    </source>
</reference>
<dbReference type="OrthoDB" id="5325800at2"/>
<reference evidence="3 4" key="1">
    <citation type="journal article" date="2014" name="Genome Announc.">
        <title>Draft genome sequences of eight enterohepatic helicobacter species isolated from both laboratory and wild rodents.</title>
        <authorList>
            <person name="Sheh A."/>
            <person name="Shen Z."/>
            <person name="Fox J.G."/>
        </authorList>
    </citation>
    <scope>NUCLEOTIDE SEQUENCE [LARGE SCALE GENOMIC DNA]</scope>
    <source>
        <strain evidence="3 4">MIT-03-7007</strain>
    </source>
</reference>
<dbReference type="KEGG" id="had:CDV25_07190"/>
<evidence type="ECO:0008006" key="6">
    <source>
        <dbReference type="Google" id="ProtNLM"/>
    </source>
</evidence>
<dbReference type="AlphaFoldDB" id="A0A099U5Q1"/>
<feature type="region of interest" description="Disordered" evidence="1">
    <location>
        <begin position="38"/>
        <end position="72"/>
    </location>
</feature>
<evidence type="ECO:0000313" key="3">
    <source>
        <dbReference type="EMBL" id="TLE16200.1"/>
    </source>
</evidence>
<organism evidence="3 4">
    <name type="scientific">Helicobacter apodemus</name>
    <dbReference type="NCBI Taxonomy" id="135569"/>
    <lineage>
        <taxon>Bacteria</taxon>
        <taxon>Pseudomonadati</taxon>
        <taxon>Campylobacterota</taxon>
        <taxon>Epsilonproteobacteria</taxon>
        <taxon>Campylobacterales</taxon>
        <taxon>Helicobacteraceae</taxon>
        <taxon>Helicobacter</taxon>
    </lineage>
</organism>
<evidence type="ECO:0000313" key="2">
    <source>
        <dbReference type="EMBL" id="AWI34572.1"/>
    </source>
</evidence>
<name>A0A099U5Q1_9HELI</name>